<protein>
    <submittedName>
        <fullName evidence="1">Uncharacterized protein</fullName>
    </submittedName>
</protein>
<dbReference type="GeneID" id="14016303"/>
<evidence type="ECO:0000313" key="2">
    <source>
        <dbReference type="Proteomes" id="UP000009016"/>
    </source>
</evidence>
<dbReference type="EMBL" id="JX123262">
    <property type="protein sequence ID" value="AFN39312.1"/>
    <property type="molecule type" value="Genomic_DNA"/>
</dbReference>
<gene>
    <name evidence="1" type="ORF">CC2_010</name>
</gene>
<reference evidence="1 2" key="1">
    <citation type="journal article" date="2012" name="J. Virol.">
        <title>Complete Genome Sequence of Aeromonas hydrophila Phage CC2.</title>
        <authorList>
            <person name="Shen C.J."/>
            <person name="Liu Y.J."/>
            <person name="Lu C.P."/>
        </authorList>
    </citation>
    <scope>NUCLEOTIDE SEQUENCE [LARGE SCALE GENOMIC DNA]</scope>
</reference>
<dbReference type="OrthoDB" id="36058at10239"/>
<keyword evidence="2" id="KW-1185">Reference proteome</keyword>
<dbReference type="RefSeq" id="YP_007010036.1">
    <property type="nucleotide sequence ID" value="NC_019538.1"/>
</dbReference>
<name>I6X7A9_9CAUD</name>
<accession>I6X7A9</accession>
<dbReference type="Proteomes" id="UP000009016">
    <property type="component" value="Segment"/>
</dbReference>
<proteinExistence type="predicted"/>
<organism evidence="1 2">
    <name type="scientific">Aeromonas phage CC2</name>
    <dbReference type="NCBI Taxonomy" id="1204516"/>
    <lineage>
        <taxon>Viruses</taxon>
        <taxon>Duplodnaviria</taxon>
        <taxon>Heunggongvirae</taxon>
        <taxon>Uroviricota</taxon>
        <taxon>Caudoviricetes</taxon>
        <taxon>Pantevenvirales</taxon>
        <taxon>Straboviridae</taxon>
        <taxon>Emmerichvirinae</taxon>
        <taxon>Ceceduovirus</taxon>
        <taxon>Ceceduovirus cc2</taxon>
    </lineage>
</organism>
<dbReference type="KEGG" id="vg:14016303"/>
<sequence>MRTLNIYEIGVDVPPIPGLEICYWDRSYSFDFVTDHLKMGVVGVACKPGDEDRDDYFYGEIDWADCDDQFFNEEGYPHTPHLYIDDIENQLKEGDKWAYFHEYNDAIGVTDVFPFQEGEALEIAIKYDLVEELGREQTVIKKGSISNDGYPRPDCDLYYTDVKVWYNDKRYLLKFSSTKPDVLCGHLFSYESIGDKE</sequence>
<evidence type="ECO:0000313" key="1">
    <source>
        <dbReference type="EMBL" id="AFN39312.1"/>
    </source>
</evidence>